<evidence type="ECO:0000256" key="3">
    <source>
        <dbReference type="ARBA" id="ARBA00022741"/>
    </source>
</evidence>
<evidence type="ECO:0000256" key="2">
    <source>
        <dbReference type="ARBA" id="ARBA00022598"/>
    </source>
</evidence>
<dbReference type="InterPro" id="IPR000120">
    <property type="entry name" value="Amidase"/>
</dbReference>
<comment type="similarity">
    <text evidence="1 8">Belongs to the amidase family. GatA subfamily.</text>
</comment>
<keyword evidence="2 8" id="KW-0436">Ligase</keyword>
<dbReference type="GO" id="GO:0050567">
    <property type="term" value="F:glutaminyl-tRNA synthase (glutamine-hydrolyzing) activity"/>
    <property type="evidence" value="ECO:0007669"/>
    <property type="project" value="UniProtKB-UniRule"/>
</dbReference>
<keyword evidence="5 8" id="KW-0648">Protein biosynthesis</keyword>
<comment type="function">
    <text evidence="6 8">Allows the formation of correctly charged Gln-tRNA(Gln) through the transamidation of misacylated Glu-tRNA(Gln) in organisms which lack glutaminyl-tRNA synthetase. The reaction takes place in the presence of glutamine and ATP through an activated gamma-phospho-Glu-tRNA(Gln).</text>
</comment>
<evidence type="ECO:0000256" key="4">
    <source>
        <dbReference type="ARBA" id="ARBA00022840"/>
    </source>
</evidence>
<organism evidence="10 11">
    <name type="scientific">Candidatus Egerieimonas intestinavium</name>
    <dbReference type="NCBI Taxonomy" id="2840777"/>
    <lineage>
        <taxon>Bacteria</taxon>
        <taxon>Bacillati</taxon>
        <taxon>Bacillota</taxon>
        <taxon>Clostridia</taxon>
        <taxon>Lachnospirales</taxon>
        <taxon>Lachnospiraceae</taxon>
        <taxon>Lachnospiraceae incertae sedis</taxon>
        <taxon>Candidatus Egerieimonas</taxon>
    </lineage>
</organism>
<evidence type="ECO:0000313" key="11">
    <source>
        <dbReference type="Proteomes" id="UP000886841"/>
    </source>
</evidence>
<proteinExistence type="inferred from homology"/>
<dbReference type="InterPro" id="IPR020556">
    <property type="entry name" value="Amidase_CS"/>
</dbReference>
<dbReference type="EMBL" id="DVHU01000068">
    <property type="protein sequence ID" value="HIR93282.1"/>
    <property type="molecule type" value="Genomic_DNA"/>
</dbReference>
<sequence length="493" mass="53562">MRQKIEEMTALELGEAIRRGSCSVTEALESCLAQMERQEPRLHAFVTPLRKRAYEQAKRVQEGIRQGKYASPLAGVPVAVKDNMLLKGTRTTCASRMLENYVPSWSATAVEKLEEAGVVILGKTNMDEFAMGSTTETSYFGVTRNPWETSRVPGGSSGGSAAAVAAGEALLALGSDTGGSIRQPASHCGIVGMKPTYGTVSRSGLIAYGSSLDQIGPLGRNVRDCAALLDVIKGRDSRDATSLDHPQESFLKGLEGKLRGLRVAVPREFLAGGLEEDVRNLFFQALKLLTAQGAIVDFVSLKTEPYLIPAYYIVACAEASSNLERFDGVKYGYRAQDCQGLHQMYRKTRTEGFGWEVKRRILLGTFVLSAGYYDAYYLKAAKARRLLREECDRIFEKWDVILSPAAPTAAPALGESLKDPLQMYLSDLYTVTANLAGLPAVSVPCGTDSQGLPVGLQFMGAALQDQKVLQAALGYEEARGSWQLPFQRGGEKK</sequence>
<dbReference type="Pfam" id="PF01425">
    <property type="entry name" value="Amidase"/>
    <property type="match status" value="1"/>
</dbReference>
<dbReference type="GO" id="GO:0030956">
    <property type="term" value="C:glutamyl-tRNA(Gln) amidotransferase complex"/>
    <property type="evidence" value="ECO:0007669"/>
    <property type="project" value="InterPro"/>
</dbReference>
<evidence type="ECO:0000256" key="8">
    <source>
        <dbReference type="HAMAP-Rule" id="MF_00120"/>
    </source>
</evidence>
<evidence type="ECO:0000259" key="9">
    <source>
        <dbReference type="Pfam" id="PF01425"/>
    </source>
</evidence>
<dbReference type="Proteomes" id="UP000886841">
    <property type="component" value="Unassembled WGS sequence"/>
</dbReference>
<dbReference type="SUPFAM" id="SSF75304">
    <property type="entry name" value="Amidase signature (AS) enzymes"/>
    <property type="match status" value="1"/>
</dbReference>
<comment type="caution">
    <text evidence="10">The sequence shown here is derived from an EMBL/GenBank/DDBJ whole genome shotgun (WGS) entry which is preliminary data.</text>
</comment>
<evidence type="ECO:0000313" key="10">
    <source>
        <dbReference type="EMBL" id="HIR93282.1"/>
    </source>
</evidence>
<reference evidence="10" key="2">
    <citation type="journal article" date="2021" name="PeerJ">
        <title>Extensive microbial diversity within the chicken gut microbiome revealed by metagenomics and culture.</title>
        <authorList>
            <person name="Gilroy R."/>
            <person name="Ravi A."/>
            <person name="Getino M."/>
            <person name="Pursley I."/>
            <person name="Horton D.L."/>
            <person name="Alikhan N.F."/>
            <person name="Baker D."/>
            <person name="Gharbi K."/>
            <person name="Hall N."/>
            <person name="Watson M."/>
            <person name="Adriaenssens E.M."/>
            <person name="Foster-Nyarko E."/>
            <person name="Jarju S."/>
            <person name="Secka A."/>
            <person name="Antonio M."/>
            <person name="Oren A."/>
            <person name="Chaudhuri R.R."/>
            <person name="La Ragione R."/>
            <person name="Hildebrand F."/>
            <person name="Pallen M.J."/>
        </authorList>
    </citation>
    <scope>NUCLEOTIDE SEQUENCE</scope>
    <source>
        <strain evidence="10">ChiSxjej1B13-7041</strain>
    </source>
</reference>
<dbReference type="InterPro" id="IPR004412">
    <property type="entry name" value="GatA"/>
</dbReference>
<dbReference type="Gene3D" id="3.90.1300.10">
    <property type="entry name" value="Amidase signature (AS) domain"/>
    <property type="match status" value="1"/>
</dbReference>
<feature type="domain" description="Amidase" evidence="9">
    <location>
        <begin position="26"/>
        <end position="469"/>
    </location>
</feature>
<comment type="subunit">
    <text evidence="8">Heterotrimer of A, B and C subunits.</text>
</comment>
<dbReference type="InterPro" id="IPR023631">
    <property type="entry name" value="Amidase_dom"/>
</dbReference>
<dbReference type="PANTHER" id="PTHR11895:SF7">
    <property type="entry name" value="GLUTAMYL-TRNA(GLN) AMIDOTRANSFERASE SUBUNIT A, MITOCHONDRIAL"/>
    <property type="match status" value="1"/>
</dbReference>
<reference evidence="10" key="1">
    <citation type="submission" date="2020-10" db="EMBL/GenBank/DDBJ databases">
        <authorList>
            <person name="Gilroy R."/>
        </authorList>
    </citation>
    <scope>NUCLEOTIDE SEQUENCE</scope>
    <source>
        <strain evidence="10">ChiSxjej1B13-7041</strain>
    </source>
</reference>
<name>A0A9D1JGI4_9FIRM</name>
<feature type="active site" description="Acyl-ester intermediate" evidence="8">
    <location>
        <position position="180"/>
    </location>
</feature>
<dbReference type="GO" id="GO:0005524">
    <property type="term" value="F:ATP binding"/>
    <property type="evidence" value="ECO:0007669"/>
    <property type="project" value="UniProtKB-KW"/>
</dbReference>
<dbReference type="NCBIfam" id="TIGR00132">
    <property type="entry name" value="gatA"/>
    <property type="match status" value="1"/>
</dbReference>
<evidence type="ECO:0000256" key="7">
    <source>
        <dbReference type="ARBA" id="ARBA00047407"/>
    </source>
</evidence>
<comment type="catalytic activity">
    <reaction evidence="7 8">
        <text>L-glutamyl-tRNA(Gln) + L-glutamine + ATP + H2O = L-glutaminyl-tRNA(Gln) + L-glutamate + ADP + phosphate + H(+)</text>
        <dbReference type="Rhea" id="RHEA:17521"/>
        <dbReference type="Rhea" id="RHEA-COMP:9681"/>
        <dbReference type="Rhea" id="RHEA-COMP:9684"/>
        <dbReference type="ChEBI" id="CHEBI:15377"/>
        <dbReference type="ChEBI" id="CHEBI:15378"/>
        <dbReference type="ChEBI" id="CHEBI:29985"/>
        <dbReference type="ChEBI" id="CHEBI:30616"/>
        <dbReference type="ChEBI" id="CHEBI:43474"/>
        <dbReference type="ChEBI" id="CHEBI:58359"/>
        <dbReference type="ChEBI" id="CHEBI:78520"/>
        <dbReference type="ChEBI" id="CHEBI:78521"/>
        <dbReference type="ChEBI" id="CHEBI:456216"/>
        <dbReference type="EC" id="6.3.5.7"/>
    </reaction>
</comment>
<keyword evidence="3 8" id="KW-0547">Nucleotide-binding</keyword>
<dbReference type="PROSITE" id="PS00571">
    <property type="entry name" value="AMIDASES"/>
    <property type="match status" value="1"/>
</dbReference>
<accession>A0A9D1JGI4</accession>
<dbReference type="InterPro" id="IPR036928">
    <property type="entry name" value="AS_sf"/>
</dbReference>
<dbReference type="HAMAP" id="MF_00120">
    <property type="entry name" value="GatA"/>
    <property type="match status" value="1"/>
</dbReference>
<evidence type="ECO:0000256" key="5">
    <source>
        <dbReference type="ARBA" id="ARBA00022917"/>
    </source>
</evidence>
<feature type="active site" description="Charge relay system" evidence="8">
    <location>
        <position position="81"/>
    </location>
</feature>
<evidence type="ECO:0000256" key="1">
    <source>
        <dbReference type="ARBA" id="ARBA00008069"/>
    </source>
</evidence>
<dbReference type="AlphaFoldDB" id="A0A9D1JGI4"/>
<gene>
    <name evidence="8 10" type="primary">gatA</name>
    <name evidence="10" type="ORF">IAB98_07695</name>
</gene>
<protein>
    <recommendedName>
        <fullName evidence="8">Glutamyl-tRNA(Gln) amidotransferase subunit A</fullName>
        <shortName evidence="8">Glu-ADT subunit A</shortName>
        <ecNumber evidence="8">6.3.5.7</ecNumber>
    </recommendedName>
</protein>
<keyword evidence="4 8" id="KW-0067">ATP-binding</keyword>
<dbReference type="EC" id="6.3.5.7" evidence="8"/>
<feature type="active site" description="Charge relay system" evidence="8">
    <location>
        <position position="156"/>
    </location>
</feature>
<dbReference type="GO" id="GO:0006412">
    <property type="term" value="P:translation"/>
    <property type="evidence" value="ECO:0007669"/>
    <property type="project" value="UniProtKB-UniRule"/>
</dbReference>
<evidence type="ECO:0000256" key="6">
    <source>
        <dbReference type="ARBA" id="ARBA00025295"/>
    </source>
</evidence>
<dbReference type="PANTHER" id="PTHR11895">
    <property type="entry name" value="TRANSAMIDASE"/>
    <property type="match status" value="1"/>
</dbReference>